<evidence type="ECO:0000313" key="3">
    <source>
        <dbReference type="EMBL" id="WMV58266.1"/>
    </source>
</evidence>
<keyword evidence="4" id="KW-1185">Reference proteome</keyword>
<dbReference type="PANTHER" id="PTHR46148">
    <property type="entry name" value="CHROMO DOMAIN-CONTAINING PROTEIN"/>
    <property type="match status" value="1"/>
</dbReference>
<accession>A0AAF0V7P7</accession>
<proteinExistence type="predicted"/>
<evidence type="ECO:0000256" key="1">
    <source>
        <dbReference type="SAM" id="MobiDB-lite"/>
    </source>
</evidence>
<evidence type="ECO:0000313" key="4">
    <source>
        <dbReference type="Proteomes" id="UP001234989"/>
    </source>
</evidence>
<organism evidence="3 4">
    <name type="scientific">Solanum verrucosum</name>
    <dbReference type="NCBI Taxonomy" id="315347"/>
    <lineage>
        <taxon>Eukaryota</taxon>
        <taxon>Viridiplantae</taxon>
        <taxon>Streptophyta</taxon>
        <taxon>Embryophyta</taxon>
        <taxon>Tracheophyta</taxon>
        <taxon>Spermatophyta</taxon>
        <taxon>Magnoliopsida</taxon>
        <taxon>eudicotyledons</taxon>
        <taxon>Gunneridae</taxon>
        <taxon>Pentapetalae</taxon>
        <taxon>asterids</taxon>
        <taxon>lamiids</taxon>
        <taxon>Solanales</taxon>
        <taxon>Solanaceae</taxon>
        <taxon>Solanoideae</taxon>
        <taxon>Solaneae</taxon>
        <taxon>Solanum</taxon>
    </lineage>
</organism>
<dbReference type="AlphaFoldDB" id="A0AAF0V7P7"/>
<dbReference type="EMBL" id="CP133623">
    <property type="protein sequence ID" value="WMV58266.1"/>
    <property type="molecule type" value="Genomic_DNA"/>
</dbReference>
<feature type="domain" description="Tf2-1-like SH3-like" evidence="2">
    <location>
        <begin position="6"/>
        <end position="56"/>
    </location>
</feature>
<evidence type="ECO:0000259" key="2">
    <source>
        <dbReference type="Pfam" id="PF24626"/>
    </source>
</evidence>
<feature type="region of interest" description="Disordered" evidence="1">
    <location>
        <begin position="151"/>
        <end position="173"/>
    </location>
</feature>
<protein>
    <recommendedName>
        <fullName evidence="2">Tf2-1-like SH3-like domain-containing protein</fullName>
    </recommendedName>
</protein>
<dbReference type="Pfam" id="PF24626">
    <property type="entry name" value="SH3_Tf2-1"/>
    <property type="match status" value="1"/>
</dbReference>
<dbReference type="Proteomes" id="UP001234989">
    <property type="component" value="Chromosome 12"/>
</dbReference>
<reference evidence="3" key="1">
    <citation type="submission" date="2023-08" db="EMBL/GenBank/DDBJ databases">
        <title>A de novo genome assembly of Solanum verrucosum Schlechtendal, a Mexican diploid species geographically isolated from the other diploid A-genome species in potato relatives.</title>
        <authorList>
            <person name="Hosaka K."/>
        </authorList>
    </citation>
    <scope>NUCLEOTIDE SEQUENCE</scope>
    <source>
        <tissue evidence="3">Young leaves</tissue>
    </source>
</reference>
<gene>
    <name evidence="3" type="ORF">MTR67_051651</name>
</gene>
<sequence>MKGFMRFRKKRKLSSWYNGSYRISKRVGNVAYDELELPQELAAVHPIFHISVLKKCMADLLFIIPTEDIGIKDNLFYEEIPIQILDRQVRKLRTKELAPVKRTSPELSQKIWLSPDSRTNPWSVDQTTVRGLCPWIETSLNQLLPQTTVDQHRPSFDPRSVGLTVDEGQQPVS</sequence>
<dbReference type="PANTHER" id="PTHR46148:SF56">
    <property type="entry name" value="RETROTRANSPOSON PROTEIN"/>
    <property type="match status" value="1"/>
</dbReference>
<dbReference type="InterPro" id="IPR056924">
    <property type="entry name" value="SH3_Tf2-1"/>
</dbReference>
<name>A0AAF0V7P7_SOLVR</name>